<evidence type="ECO:0000313" key="2">
    <source>
        <dbReference type="Proteomes" id="UP000000595"/>
    </source>
</evidence>
<dbReference type="Proteomes" id="UP000000595">
    <property type="component" value="Chromosome"/>
</dbReference>
<organism evidence="1 2">
    <name type="scientific">Methanosarcina mazei (strain ATCC BAA-159 / DSM 3647 / Goe1 / Go1 / JCM 11833 / OCM 88)</name>
    <name type="common">Methanosarcina frisia</name>
    <dbReference type="NCBI Taxonomy" id="192952"/>
    <lineage>
        <taxon>Archaea</taxon>
        <taxon>Methanobacteriati</taxon>
        <taxon>Methanobacteriota</taxon>
        <taxon>Stenosarchaea group</taxon>
        <taxon>Methanomicrobia</taxon>
        <taxon>Methanosarcinales</taxon>
        <taxon>Methanosarcinaceae</taxon>
        <taxon>Methanosarcina</taxon>
    </lineage>
</organism>
<accession>Q8PS98</accession>
<dbReference type="KEGG" id="mma:MM_3184"/>
<dbReference type="HOGENOM" id="CLU_2519790_0_0_2"/>
<protein>
    <submittedName>
        <fullName evidence="1">Conserved protein</fullName>
    </submittedName>
</protein>
<name>Q8PS98_METMA</name>
<proteinExistence type="predicted"/>
<dbReference type="EMBL" id="AE008384">
    <property type="protein sequence ID" value="AAM32880.1"/>
    <property type="molecule type" value="Genomic_DNA"/>
</dbReference>
<reference evidence="1 2" key="1">
    <citation type="journal article" date="2002" name="J. Mol. Microbiol. Biotechnol.">
        <title>The genome of Methanosarcina mazei: evidence for lateral gene transfer between Bacteria and Archaea.</title>
        <authorList>
            <person name="Deppenmeier U."/>
            <person name="Johann A."/>
            <person name="Hartsch T."/>
            <person name="Merkl R."/>
            <person name="Schmitz R.A."/>
            <person name="Martinez-Arias R."/>
            <person name="Henne A."/>
            <person name="Wiezer A."/>
            <person name="Baumer S."/>
            <person name="Jacobi C."/>
            <person name="Bruggemann H."/>
            <person name="Lienard T."/>
            <person name="Christmann A."/>
            <person name="Bomeke M."/>
            <person name="Steckel S."/>
            <person name="Bhattacharyya A."/>
            <person name="Lykidis A."/>
            <person name="Overbeek R."/>
            <person name="Klenk H.P."/>
            <person name="Gunsalus R.P."/>
            <person name="Fritz H.J."/>
            <person name="Gottschalk G."/>
        </authorList>
    </citation>
    <scope>NUCLEOTIDE SEQUENCE [LARGE SCALE GENOMIC DNA]</scope>
    <source>
        <strain evidence="2">ATCC BAA-159 / DSM 3647 / Goe1 / Go1 / JCM 11833 / OCM 88</strain>
    </source>
</reference>
<gene>
    <name evidence="1" type="ordered locus">MM_3184</name>
</gene>
<sequence length="84" mass="9848">MGANAFSLNLAGLDHLRGLAKKIPIHYEWHLSSNKETKNRHEILRQQAQKMKVRSTFMPGKPENKNPYIFFIFTYISGFLHFRS</sequence>
<dbReference type="AlphaFoldDB" id="Q8PS98"/>
<evidence type="ECO:0000313" key="1">
    <source>
        <dbReference type="EMBL" id="AAM32880.1"/>
    </source>
</evidence>